<sequence>MLAAVILSDTFKTIDRLISELTNLKLLLSEAPLPSESTVRSSADALHLSVFRKVRTLPYMVPISSIR</sequence>
<evidence type="ECO:0000313" key="2">
    <source>
        <dbReference type="Proteomes" id="UP000011612"/>
    </source>
</evidence>
<dbReference type="Proteomes" id="UP000011612">
    <property type="component" value="Unassembled WGS sequence"/>
</dbReference>
<evidence type="ECO:0000313" key="1">
    <source>
        <dbReference type="EMBL" id="ELZ88955.1"/>
    </source>
</evidence>
<accession>M0HWG8</accession>
<reference evidence="1 2" key="1">
    <citation type="journal article" date="2014" name="PLoS Genet.">
        <title>Phylogenetically driven sequencing of extremely halophilic archaea reveals strategies for static and dynamic osmo-response.</title>
        <authorList>
            <person name="Becker E.A."/>
            <person name="Seitzer P.M."/>
            <person name="Tritt A."/>
            <person name="Larsen D."/>
            <person name="Krusor M."/>
            <person name="Yao A.I."/>
            <person name="Wu D."/>
            <person name="Madern D."/>
            <person name="Eisen J.A."/>
            <person name="Darling A.E."/>
            <person name="Facciotti M.T."/>
        </authorList>
    </citation>
    <scope>NUCLEOTIDE SEQUENCE [LARGE SCALE GENOMIC DNA]</scope>
    <source>
        <strain evidence="1 2">ATCC BAA-1513</strain>
    </source>
</reference>
<proteinExistence type="predicted"/>
<dbReference type="AlphaFoldDB" id="M0HWG8"/>
<protein>
    <submittedName>
        <fullName evidence="1">Uncharacterized protein</fullName>
    </submittedName>
</protein>
<gene>
    <name evidence="1" type="ORF">C453_00890</name>
</gene>
<organism evidence="1 2">
    <name type="scientific">Haloferax elongans ATCC BAA-1513</name>
    <dbReference type="NCBI Taxonomy" id="1230453"/>
    <lineage>
        <taxon>Archaea</taxon>
        <taxon>Methanobacteriati</taxon>
        <taxon>Methanobacteriota</taxon>
        <taxon>Stenosarchaea group</taxon>
        <taxon>Halobacteria</taxon>
        <taxon>Halobacteriales</taxon>
        <taxon>Haloferacaceae</taxon>
        <taxon>Haloferax</taxon>
    </lineage>
</organism>
<name>M0HWG8_HALEO</name>
<comment type="caution">
    <text evidence="1">The sequence shown here is derived from an EMBL/GenBank/DDBJ whole genome shotgun (WGS) entry which is preliminary data.</text>
</comment>
<dbReference type="EMBL" id="AOLK01000004">
    <property type="protein sequence ID" value="ELZ88955.1"/>
    <property type="molecule type" value="Genomic_DNA"/>
</dbReference>
<keyword evidence="2" id="KW-1185">Reference proteome</keyword>
<dbReference type="STRING" id="1230453.C453_00890"/>